<gene>
    <name evidence="12" type="ORF">WN48_06492</name>
</gene>
<keyword evidence="5" id="KW-0812">Transmembrane</keyword>
<dbReference type="PANTHER" id="PTHR13050:SF7">
    <property type="entry name" value="VESICLE TRANSPORT PROTEIN USE1"/>
    <property type="match status" value="1"/>
</dbReference>
<reference evidence="12 13" key="1">
    <citation type="submission" date="2015-07" db="EMBL/GenBank/DDBJ databases">
        <title>The genome of Eufriesea mexicana.</title>
        <authorList>
            <person name="Pan H."/>
            <person name="Kapheim K."/>
        </authorList>
    </citation>
    <scope>NUCLEOTIDE SEQUENCE [LARGE SCALE GENOMIC DNA]</scope>
    <source>
        <strain evidence="12">0111107269</strain>
        <tissue evidence="12">Whole body</tissue>
    </source>
</reference>
<evidence type="ECO:0000256" key="7">
    <source>
        <dbReference type="ARBA" id="ARBA00022892"/>
    </source>
</evidence>
<organism evidence="12 13">
    <name type="scientific">Eufriesea mexicana</name>
    <dbReference type="NCBI Taxonomy" id="516756"/>
    <lineage>
        <taxon>Eukaryota</taxon>
        <taxon>Metazoa</taxon>
        <taxon>Ecdysozoa</taxon>
        <taxon>Arthropoda</taxon>
        <taxon>Hexapoda</taxon>
        <taxon>Insecta</taxon>
        <taxon>Pterygota</taxon>
        <taxon>Neoptera</taxon>
        <taxon>Endopterygota</taxon>
        <taxon>Hymenoptera</taxon>
        <taxon>Apocrita</taxon>
        <taxon>Aculeata</taxon>
        <taxon>Apoidea</taxon>
        <taxon>Anthophila</taxon>
        <taxon>Apidae</taxon>
        <taxon>Eufriesea</taxon>
    </lineage>
</organism>
<feature type="non-terminal residue" evidence="12">
    <location>
        <position position="1"/>
    </location>
</feature>
<evidence type="ECO:0000256" key="1">
    <source>
        <dbReference type="ARBA" id="ARBA00004163"/>
    </source>
</evidence>
<dbReference type="GO" id="GO:0005484">
    <property type="term" value="F:SNAP receptor activity"/>
    <property type="evidence" value="ECO:0007669"/>
    <property type="project" value="TreeGrafter"/>
</dbReference>
<evidence type="ECO:0000256" key="6">
    <source>
        <dbReference type="ARBA" id="ARBA00022824"/>
    </source>
</evidence>
<evidence type="ECO:0000256" key="4">
    <source>
        <dbReference type="ARBA" id="ARBA00022448"/>
    </source>
</evidence>
<evidence type="ECO:0000256" key="11">
    <source>
        <dbReference type="ARBA" id="ARBA00032711"/>
    </source>
</evidence>
<evidence type="ECO:0000256" key="10">
    <source>
        <dbReference type="ARBA" id="ARBA00023136"/>
    </source>
</evidence>
<evidence type="ECO:0000256" key="2">
    <source>
        <dbReference type="ARBA" id="ARBA00007891"/>
    </source>
</evidence>
<dbReference type="GO" id="GO:0015031">
    <property type="term" value="P:protein transport"/>
    <property type="evidence" value="ECO:0007669"/>
    <property type="project" value="UniProtKB-KW"/>
</dbReference>
<protein>
    <recommendedName>
        <fullName evidence="3">Vesicle transport protein USE1</fullName>
    </recommendedName>
    <alternativeName>
        <fullName evidence="11">USE1-like protein</fullName>
    </alternativeName>
</protein>
<dbReference type="GO" id="GO:0031201">
    <property type="term" value="C:SNARE complex"/>
    <property type="evidence" value="ECO:0007669"/>
    <property type="project" value="TreeGrafter"/>
</dbReference>
<keyword evidence="7" id="KW-0931">ER-Golgi transport</keyword>
<comment type="subcellular location">
    <subcellularLocation>
        <location evidence="1">Endoplasmic reticulum membrane</location>
        <topology evidence="1">Single-pass type IV membrane protein</topology>
    </subcellularLocation>
</comment>
<evidence type="ECO:0000313" key="12">
    <source>
        <dbReference type="EMBL" id="OAD54618.1"/>
    </source>
</evidence>
<keyword evidence="4" id="KW-0813">Transport</keyword>
<dbReference type="OrthoDB" id="4506189at2759"/>
<dbReference type="PANTHER" id="PTHR13050">
    <property type="entry name" value="USE1-LIKE PROTEIN"/>
    <property type="match status" value="1"/>
</dbReference>
<keyword evidence="6" id="KW-0256">Endoplasmic reticulum</keyword>
<sequence>YQLSKMNQMSREEINIRRLLTKCELMAKDDPHKDWKLEKYIFTLDDMIKQLQTLPSKSSKDTIMGYSKRIDFLKGLVNTTKLTSPVDRVVAVQMLPKNSTTFNDSIGPNITTQIHQKTSAKYNRELSAELFHSEKEDGIRQRLSTTNMQDDDLDALIKYNRNIQEKIAENMMSMTSSMKEHALAANAIIKKDIGLLERSDKLTDVNTTKLKSESLKLQEHTQSYWRCWMWLMIAFVLVCQQRNVLQSMRADTSLNRSHSLKSRITSSRMIRKYRNISPTITLLLVASRGELCSLGATLPMRRDLTDDDRKLEEKPPENFYRGDRELDKNGFKYPRYSCDALV</sequence>
<keyword evidence="8" id="KW-0653">Protein transport</keyword>
<dbReference type="CDD" id="cd15860">
    <property type="entry name" value="SNARE_USE1"/>
    <property type="match status" value="1"/>
</dbReference>
<evidence type="ECO:0000256" key="8">
    <source>
        <dbReference type="ARBA" id="ARBA00022927"/>
    </source>
</evidence>
<dbReference type="Pfam" id="PF09753">
    <property type="entry name" value="Use1"/>
    <property type="match status" value="1"/>
</dbReference>
<dbReference type="GO" id="GO:0005789">
    <property type="term" value="C:endoplasmic reticulum membrane"/>
    <property type="evidence" value="ECO:0007669"/>
    <property type="project" value="UniProtKB-SubCell"/>
</dbReference>
<dbReference type="AlphaFoldDB" id="A0A310SCL0"/>
<proteinExistence type="inferred from homology"/>
<evidence type="ECO:0000256" key="3">
    <source>
        <dbReference type="ARBA" id="ARBA00015843"/>
    </source>
</evidence>
<evidence type="ECO:0000313" key="13">
    <source>
        <dbReference type="Proteomes" id="UP000250275"/>
    </source>
</evidence>
<evidence type="ECO:0000256" key="9">
    <source>
        <dbReference type="ARBA" id="ARBA00022989"/>
    </source>
</evidence>
<dbReference type="GO" id="GO:0006890">
    <property type="term" value="P:retrograde vesicle-mediated transport, Golgi to endoplasmic reticulum"/>
    <property type="evidence" value="ECO:0007669"/>
    <property type="project" value="TreeGrafter"/>
</dbReference>
<dbReference type="EMBL" id="KQ764051">
    <property type="protein sequence ID" value="OAD54618.1"/>
    <property type="molecule type" value="Genomic_DNA"/>
</dbReference>
<keyword evidence="9" id="KW-1133">Transmembrane helix</keyword>
<accession>A0A310SCL0</accession>
<comment type="similarity">
    <text evidence="2">Belongs to the USE1 family.</text>
</comment>
<name>A0A310SCL0_9HYME</name>
<dbReference type="Proteomes" id="UP000250275">
    <property type="component" value="Unassembled WGS sequence"/>
</dbReference>
<keyword evidence="13" id="KW-1185">Reference proteome</keyword>
<dbReference type="InterPro" id="IPR019150">
    <property type="entry name" value="Vesicle_transport_protein_Use1"/>
</dbReference>
<evidence type="ECO:0000256" key="5">
    <source>
        <dbReference type="ARBA" id="ARBA00022692"/>
    </source>
</evidence>
<keyword evidence="10" id="KW-0472">Membrane</keyword>